<feature type="compositionally biased region" description="Polar residues" evidence="1">
    <location>
        <begin position="562"/>
        <end position="573"/>
    </location>
</feature>
<accession>A0ABD0JY60</accession>
<evidence type="ECO:0000313" key="3">
    <source>
        <dbReference type="Proteomes" id="UP001519460"/>
    </source>
</evidence>
<dbReference type="Proteomes" id="UP001519460">
    <property type="component" value="Unassembled WGS sequence"/>
</dbReference>
<feature type="compositionally biased region" description="Polar residues" evidence="1">
    <location>
        <begin position="392"/>
        <end position="402"/>
    </location>
</feature>
<feature type="region of interest" description="Disordered" evidence="1">
    <location>
        <begin position="176"/>
        <end position="211"/>
    </location>
</feature>
<feature type="compositionally biased region" description="Basic and acidic residues" evidence="1">
    <location>
        <begin position="485"/>
        <end position="526"/>
    </location>
</feature>
<reference evidence="2 3" key="1">
    <citation type="journal article" date="2023" name="Sci. Data">
        <title>Genome assembly of the Korean intertidal mud-creeper Batillaria attramentaria.</title>
        <authorList>
            <person name="Patra A.K."/>
            <person name="Ho P.T."/>
            <person name="Jun S."/>
            <person name="Lee S.J."/>
            <person name="Kim Y."/>
            <person name="Won Y.J."/>
        </authorList>
    </citation>
    <scope>NUCLEOTIDE SEQUENCE [LARGE SCALE GENOMIC DNA]</scope>
    <source>
        <strain evidence="2">Wonlab-2016</strain>
    </source>
</reference>
<feature type="region of interest" description="Disordered" evidence="1">
    <location>
        <begin position="357"/>
        <end position="422"/>
    </location>
</feature>
<feature type="compositionally biased region" description="Basic and acidic residues" evidence="1">
    <location>
        <begin position="810"/>
        <end position="820"/>
    </location>
</feature>
<feature type="region of interest" description="Disordered" evidence="1">
    <location>
        <begin position="459"/>
        <end position="531"/>
    </location>
</feature>
<feature type="region of interest" description="Disordered" evidence="1">
    <location>
        <begin position="1"/>
        <end position="31"/>
    </location>
</feature>
<feature type="compositionally biased region" description="Polar residues" evidence="1">
    <location>
        <begin position="824"/>
        <end position="833"/>
    </location>
</feature>
<dbReference type="AlphaFoldDB" id="A0ABD0JY60"/>
<feature type="compositionally biased region" description="Basic and acidic residues" evidence="1">
    <location>
        <begin position="404"/>
        <end position="418"/>
    </location>
</feature>
<gene>
    <name evidence="2" type="ORF">BaRGS_00029259</name>
</gene>
<feature type="compositionally biased region" description="Polar residues" evidence="1">
    <location>
        <begin position="365"/>
        <end position="377"/>
    </location>
</feature>
<feature type="compositionally biased region" description="Basic residues" evidence="1">
    <location>
        <begin position="799"/>
        <end position="809"/>
    </location>
</feature>
<feature type="compositionally biased region" description="Polar residues" evidence="1">
    <location>
        <begin position="732"/>
        <end position="745"/>
    </location>
</feature>
<feature type="region of interest" description="Disordered" evidence="1">
    <location>
        <begin position="723"/>
        <end position="833"/>
    </location>
</feature>
<evidence type="ECO:0000313" key="2">
    <source>
        <dbReference type="EMBL" id="KAK7479443.1"/>
    </source>
</evidence>
<sequence length="833" mass="90157">MVGERLASPTGVPHSESATELGNTTEHSPVSGLSIMRSASSPTLHNASLVSTVSIPNTLNQGFIDPDDTMDLDATRSTLASLVPGSPPSGHQERGRTLARTDSCRPGQKPVRRSHSTDGSLRRGQPNTLGNGLLEGKTDKLTKLRRSLDKSDIGYPIPVIVPTLPDRVSANVDQTSCKGRVGDRGGTSDNTAKHEDKAKSLHKSPVESVADYSREEGVLESSLLNVVLPPPTGFNDQTMMETGSEGGSDAESDAGFSTISGGTVIHNPPTIKSSTLHSLRADFNAGPRSMANYGSSVSVNMPHPPLQPSTSVDSLLSSASELSVVSSSNSSRPLERSFSVDSGKGSLVEGVDTKAATKKRREGRQLNTTFTKTSPSEVSKVGRSEIEDYKPVNTSNGRSIKSVSAEDLKSRVKGERPTARSNSMYVASSGRHANVIPNLQICAETHKLLARAGFLEDSDLPPSVKDISLPARSPKKSRGQSFHLSRSDQKGSSFRSERSVISRESSSREDVREKGHRRTEVPEGNKKVKGTVEAVSQVLEPMKEELAEAMETRPQAEKPNQVHHQSGTSHQPTLSLKRAEMRMQKHESVAQIKESNAGHVAANVQQINSSLEHSGLDQSDASLHFPTCTTRKRGVSPIRIPTIFATTDKKADYYRSLAQKACRRLEDQKTANINANCTDQSAARQGDKKHLQVPGTDKQFIFTDGESDLSSSLLETIDDVVTPRSQKHRTLTSRSPLQEATNTKPVTAHRAADNEGKLHQLRTAKGLTPHQVLRYGPVTGGSKRSPGKQVKRLQSPRSPRGRHSPHKYARSPEKSSHEALHLTSHPNQSLEQY</sequence>
<feature type="compositionally biased region" description="Basic and acidic residues" evidence="1">
    <location>
        <begin position="380"/>
        <end position="390"/>
    </location>
</feature>
<organism evidence="2 3">
    <name type="scientific">Batillaria attramentaria</name>
    <dbReference type="NCBI Taxonomy" id="370345"/>
    <lineage>
        <taxon>Eukaryota</taxon>
        <taxon>Metazoa</taxon>
        <taxon>Spiralia</taxon>
        <taxon>Lophotrochozoa</taxon>
        <taxon>Mollusca</taxon>
        <taxon>Gastropoda</taxon>
        <taxon>Caenogastropoda</taxon>
        <taxon>Sorbeoconcha</taxon>
        <taxon>Cerithioidea</taxon>
        <taxon>Batillariidae</taxon>
        <taxon>Batillaria</taxon>
    </lineage>
</organism>
<name>A0ABD0JY60_9CAEN</name>
<evidence type="ECO:0000256" key="1">
    <source>
        <dbReference type="SAM" id="MobiDB-lite"/>
    </source>
</evidence>
<keyword evidence="3" id="KW-1185">Reference proteome</keyword>
<proteinExistence type="predicted"/>
<feature type="region of interest" description="Disordered" evidence="1">
    <location>
        <begin position="80"/>
        <end position="136"/>
    </location>
</feature>
<feature type="compositionally biased region" description="Polar residues" evidence="1">
    <location>
        <begin position="16"/>
        <end position="28"/>
    </location>
</feature>
<protein>
    <submittedName>
        <fullName evidence="2">Uncharacterized protein</fullName>
    </submittedName>
</protein>
<feature type="region of interest" description="Disordered" evidence="1">
    <location>
        <begin position="549"/>
        <end position="573"/>
    </location>
</feature>
<dbReference type="EMBL" id="JACVVK020000302">
    <property type="protein sequence ID" value="KAK7479443.1"/>
    <property type="molecule type" value="Genomic_DNA"/>
</dbReference>
<comment type="caution">
    <text evidence="2">The sequence shown here is derived from an EMBL/GenBank/DDBJ whole genome shotgun (WGS) entry which is preliminary data.</text>
</comment>